<feature type="compositionally biased region" description="Polar residues" evidence="1">
    <location>
        <begin position="14"/>
        <end position="25"/>
    </location>
</feature>
<dbReference type="GeneID" id="37054825"/>
<accession>A0A317V408</accession>
<reference evidence="2" key="1">
    <citation type="submission" date="2016-12" db="EMBL/GenBank/DDBJ databases">
        <title>The genomes of Aspergillus section Nigri reveals drivers in fungal speciation.</title>
        <authorList>
            <consortium name="DOE Joint Genome Institute"/>
            <person name="Vesth T.C."/>
            <person name="Nybo J."/>
            <person name="Theobald S."/>
            <person name="Brandl J."/>
            <person name="Frisvad J.C."/>
            <person name="Nielsen K.F."/>
            <person name="Lyhne E.K."/>
            <person name="Kogle M.E."/>
            <person name="Kuo A."/>
            <person name="Riley R."/>
            <person name="Clum A."/>
            <person name="Nolan M."/>
            <person name="Lipzen A."/>
            <person name="Salamov A."/>
            <person name="Henrissat B."/>
            <person name="Wiebenga A."/>
            <person name="De vries R.P."/>
            <person name="Grigoriev I.V."/>
            <person name="Mortensen U.H."/>
            <person name="Andersen M.R."/>
            <person name="Baker S.E."/>
        </authorList>
    </citation>
    <scope>NUCLEOTIDE SEQUENCE</scope>
    <source>
        <strain evidence="2">CBS 122712</strain>
    </source>
</reference>
<comment type="caution">
    <text evidence="2">The sequence shown here is derived from an EMBL/GenBank/DDBJ whole genome shotgun (WGS) entry which is preliminary data.</text>
</comment>
<name>A0A317V408_ASPEC</name>
<organism evidence="2 3">
    <name type="scientific">Aspergillus eucalypticola (strain CBS 122712 / IBT 29274)</name>
    <dbReference type="NCBI Taxonomy" id="1448314"/>
    <lineage>
        <taxon>Eukaryota</taxon>
        <taxon>Fungi</taxon>
        <taxon>Dikarya</taxon>
        <taxon>Ascomycota</taxon>
        <taxon>Pezizomycotina</taxon>
        <taxon>Eurotiomycetes</taxon>
        <taxon>Eurotiomycetidae</taxon>
        <taxon>Eurotiales</taxon>
        <taxon>Aspergillaceae</taxon>
        <taxon>Aspergillus</taxon>
        <taxon>Aspergillus subgen. Circumdati</taxon>
    </lineage>
</organism>
<evidence type="ECO:0000313" key="3">
    <source>
        <dbReference type="Proteomes" id="UP000246171"/>
    </source>
</evidence>
<feature type="compositionally biased region" description="Basic and acidic residues" evidence="1">
    <location>
        <begin position="1"/>
        <end position="11"/>
    </location>
</feature>
<dbReference type="AlphaFoldDB" id="A0A317V408"/>
<dbReference type="RefSeq" id="XP_025386129.1">
    <property type="nucleotide sequence ID" value="XM_025532863.1"/>
</dbReference>
<evidence type="ECO:0000256" key="1">
    <source>
        <dbReference type="SAM" id="MobiDB-lite"/>
    </source>
</evidence>
<dbReference type="Proteomes" id="UP000246171">
    <property type="component" value="Unassembled WGS sequence"/>
</dbReference>
<proteinExistence type="predicted"/>
<dbReference type="OrthoDB" id="4453182at2759"/>
<dbReference type="EMBL" id="MSFU01000019">
    <property type="protein sequence ID" value="PWY68756.1"/>
    <property type="molecule type" value="Genomic_DNA"/>
</dbReference>
<gene>
    <name evidence="2" type="ORF">BO83DRAFT_390552</name>
</gene>
<protein>
    <submittedName>
        <fullName evidence="2">Uncharacterized protein</fullName>
    </submittedName>
</protein>
<feature type="region of interest" description="Disordered" evidence="1">
    <location>
        <begin position="1"/>
        <end position="33"/>
    </location>
</feature>
<evidence type="ECO:0000313" key="2">
    <source>
        <dbReference type="EMBL" id="PWY68756.1"/>
    </source>
</evidence>
<sequence length="165" mass="18290">MELSPPDDRRPNFQAVSDESMLTDQNGGGETPGAWEVDSAVTIELPEHLNGMDGKRALMSELGEYYVPFYDVPFYDVPILVVIYPPNGADLYLQVLKPESGELISVALPSDVLPNLNFICNIVASYRFQSSALYTSRRPIMQIFSMLEAPSPLFEKTGVILDLTV</sequence>
<dbReference type="VEuPathDB" id="FungiDB:BO83DRAFT_390552"/>
<keyword evidence="3" id="KW-1185">Reference proteome</keyword>